<dbReference type="Pfam" id="PF00169">
    <property type="entry name" value="PH"/>
    <property type="match status" value="1"/>
</dbReference>
<evidence type="ECO:0000256" key="1">
    <source>
        <dbReference type="ARBA" id="ARBA00004370"/>
    </source>
</evidence>
<dbReference type="EMBL" id="LGRX02033542">
    <property type="protein sequence ID" value="KAK3240830.1"/>
    <property type="molecule type" value="Genomic_DNA"/>
</dbReference>
<evidence type="ECO:0000313" key="11">
    <source>
        <dbReference type="Proteomes" id="UP001190700"/>
    </source>
</evidence>
<evidence type="ECO:0000256" key="6">
    <source>
        <dbReference type="SAM" id="MobiDB-lite"/>
    </source>
</evidence>
<evidence type="ECO:0000256" key="2">
    <source>
        <dbReference type="ARBA" id="ARBA00022448"/>
    </source>
</evidence>
<feature type="transmembrane region" description="Helical" evidence="7">
    <location>
        <begin position="51"/>
        <end position="80"/>
    </location>
</feature>
<feature type="region of interest" description="Disordered" evidence="6">
    <location>
        <begin position="1"/>
        <end position="24"/>
    </location>
</feature>
<dbReference type="Pfam" id="PF00168">
    <property type="entry name" value="C2"/>
    <property type="match status" value="2"/>
</dbReference>
<dbReference type="InterPro" id="IPR001849">
    <property type="entry name" value="PH_domain"/>
</dbReference>
<evidence type="ECO:0000259" key="8">
    <source>
        <dbReference type="PROSITE" id="PS50004"/>
    </source>
</evidence>
<dbReference type="PROSITE" id="PS50004">
    <property type="entry name" value="C2"/>
    <property type="match status" value="2"/>
</dbReference>
<organism evidence="10 11">
    <name type="scientific">Cymbomonas tetramitiformis</name>
    <dbReference type="NCBI Taxonomy" id="36881"/>
    <lineage>
        <taxon>Eukaryota</taxon>
        <taxon>Viridiplantae</taxon>
        <taxon>Chlorophyta</taxon>
        <taxon>Pyramimonadophyceae</taxon>
        <taxon>Pyramimonadales</taxon>
        <taxon>Pyramimonadaceae</taxon>
        <taxon>Cymbomonas</taxon>
    </lineage>
</organism>
<dbReference type="Pfam" id="PF25669">
    <property type="entry name" value="SMP_MUG190-like"/>
    <property type="match status" value="1"/>
</dbReference>
<dbReference type="InterPro" id="IPR031468">
    <property type="entry name" value="SMP_LBD"/>
</dbReference>
<evidence type="ECO:0000259" key="9">
    <source>
        <dbReference type="PROSITE" id="PS51847"/>
    </source>
</evidence>
<evidence type="ECO:0000256" key="5">
    <source>
        <dbReference type="ARBA" id="ARBA00023136"/>
    </source>
</evidence>
<dbReference type="Gene3D" id="2.30.29.30">
    <property type="entry name" value="Pleckstrin-homology domain (PH domain)/Phosphotyrosine-binding domain (PTB)"/>
    <property type="match status" value="1"/>
</dbReference>
<accession>A0AAE0BS14</accession>
<dbReference type="PANTHER" id="PTHR47042:SF4">
    <property type="entry name" value="OS02G0313700 PROTEIN"/>
    <property type="match status" value="1"/>
</dbReference>
<evidence type="ECO:0000313" key="10">
    <source>
        <dbReference type="EMBL" id="KAK3240830.1"/>
    </source>
</evidence>
<dbReference type="SUPFAM" id="SSF50729">
    <property type="entry name" value="PH domain-like"/>
    <property type="match status" value="1"/>
</dbReference>
<feature type="compositionally biased region" description="Low complexity" evidence="6">
    <location>
        <begin position="1"/>
        <end position="22"/>
    </location>
</feature>
<evidence type="ECO:0000256" key="4">
    <source>
        <dbReference type="ARBA" id="ARBA00023121"/>
    </source>
</evidence>
<keyword evidence="11" id="KW-1185">Reference proteome</keyword>
<proteinExistence type="predicted"/>
<keyword evidence="4" id="KW-0446">Lipid-binding</keyword>
<dbReference type="GO" id="GO:0008289">
    <property type="term" value="F:lipid binding"/>
    <property type="evidence" value="ECO:0007669"/>
    <property type="project" value="UniProtKB-KW"/>
</dbReference>
<dbReference type="GO" id="GO:0016020">
    <property type="term" value="C:membrane"/>
    <property type="evidence" value="ECO:0007669"/>
    <property type="project" value="UniProtKB-SubCell"/>
</dbReference>
<feature type="domain" description="SMP-LTD" evidence="9">
    <location>
        <begin position="113"/>
        <end position="306"/>
    </location>
</feature>
<dbReference type="SMART" id="SM00239">
    <property type="entry name" value="C2"/>
    <property type="match status" value="2"/>
</dbReference>
<dbReference type="SUPFAM" id="SSF49562">
    <property type="entry name" value="C2 domain (Calcium/lipid-binding domain, CaLB)"/>
    <property type="match status" value="2"/>
</dbReference>
<dbReference type="Proteomes" id="UP001190700">
    <property type="component" value="Unassembled WGS sequence"/>
</dbReference>
<dbReference type="InterPro" id="IPR035892">
    <property type="entry name" value="C2_domain_sf"/>
</dbReference>
<evidence type="ECO:0000256" key="7">
    <source>
        <dbReference type="SAM" id="Phobius"/>
    </source>
</evidence>
<dbReference type="GO" id="GO:0006869">
    <property type="term" value="P:lipid transport"/>
    <property type="evidence" value="ECO:0007669"/>
    <property type="project" value="UniProtKB-KW"/>
</dbReference>
<protein>
    <submittedName>
        <fullName evidence="10">Uncharacterized protein</fullName>
    </submittedName>
</protein>
<dbReference type="InterPro" id="IPR052847">
    <property type="entry name" value="Ext_Synaptotagmin/KAHRP-like"/>
</dbReference>
<name>A0AAE0BS14_9CHLO</name>
<reference evidence="10 11" key="1">
    <citation type="journal article" date="2015" name="Genome Biol. Evol.">
        <title>Comparative Genomics of a Bacterivorous Green Alga Reveals Evolutionary Causalities and Consequences of Phago-Mixotrophic Mode of Nutrition.</title>
        <authorList>
            <person name="Burns J.A."/>
            <person name="Paasch A."/>
            <person name="Narechania A."/>
            <person name="Kim E."/>
        </authorList>
    </citation>
    <scope>NUCLEOTIDE SEQUENCE [LARGE SCALE GENOMIC DNA]</scope>
    <source>
        <strain evidence="10 11">PLY_AMNH</strain>
    </source>
</reference>
<dbReference type="AlphaFoldDB" id="A0AAE0BS14"/>
<dbReference type="InterPro" id="IPR011993">
    <property type="entry name" value="PH-like_dom_sf"/>
</dbReference>
<keyword evidence="3" id="KW-0445">Lipid transport</keyword>
<dbReference type="Gene3D" id="2.60.40.150">
    <property type="entry name" value="C2 domain"/>
    <property type="match status" value="2"/>
</dbReference>
<feature type="domain" description="C2" evidence="8">
    <location>
        <begin position="297"/>
        <end position="431"/>
    </location>
</feature>
<feature type="region of interest" description="Disordered" evidence="6">
    <location>
        <begin position="612"/>
        <end position="639"/>
    </location>
</feature>
<dbReference type="PANTHER" id="PTHR47042">
    <property type="entry name" value="C2 DOMAIN-CONTAINING PROTEIN-LIKE"/>
    <property type="match status" value="1"/>
</dbReference>
<keyword evidence="2" id="KW-0813">Transport</keyword>
<keyword evidence="5 7" id="KW-0472">Membrane</keyword>
<comment type="caution">
    <text evidence="10">The sequence shown here is derived from an EMBL/GenBank/DDBJ whole genome shotgun (WGS) entry which is preliminary data.</text>
</comment>
<feature type="domain" description="C2" evidence="8">
    <location>
        <begin position="463"/>
        <end position="590"/>
    </location>
</feature>
<evidence type="ECO:0000256" key="3">
    <source>
        <dbReference type="ARBA" id="ARBA00023055"/>
    </source>
</evidence>
<comment type="subcellular location">
    <subcellularLocation>
        <location evidence="1">Membrane</location>
    </subcellularLocation>
</comment>
<keyword evidence="7" id="KW-1133">Transmembrane helix</keyword>
<dbReference type="CDD" id="cd00030">
    <property type="entry name" value="C2"/>
    <property type="match status" value="1"/>
</dbReference>
<dbReference type="PROSITE" id="PS51847">
    <property type="entry name" value="SMP"/>
    <property type="match status" value="1"/>
</dbReference>
<dbReference type="InterPro" id="IPR000008">
    <property type="entry name" value="C2_dom"/>
</dbReference>
<dbReference type="PRINTS" id="PR00360">
    <property type="entry name" value="C2DOMAIN"/>
</dbReference>
<sequence length="830" mass="93246">MSAEPSVKFSSSTPSSSEPSESCVIEKDDPHLIIRSLKALLMFLDEWPSSYPLIIFLTATWVLAKWMSWSLLLLAIICVIQTLQKKKHRLFLLLDSRHYSAQLSEIASFEDCESEQAIWLNRLLERFWPDLISPMVSKIIQNNVQYYLDYYRPGALTQLELIECTLGKKAPIVKGAKAYCLSVDTPSDVELEWDLDITTGEDMRLALKALVGSKYMGVPVNVFGENLVIRGKLRFRVGSIDFKKSPVVGLMRISFNGQPELDFTVRSVGKIEILDLPGVSEVVDSALGNIISDLMVKPKAIEVNLDEIWSRPPEPEKRPVRVDVKVIKAENLVAADKPVIAEVTGDEGTSDPYVDLQILEKKRKTKVIKKTLNPTWNADYVFLLSDEEWERSPLLTFKVKDWDLVGRHTSLGDAIVVLEELEDGVPKIIWLYLENIAHGRLMVSITIHGNVEQKTEATAELKRVGTMSQDISGTEVVVTVEVISAENLVAADPAIPFISKASSDPYVSLQIGTQRERTTIIQKQLNPVWNQKFQFVIQDNEWRHPSGMHRMLKLIVKDWDIASDDDILGNAIIDLLELEKECSEPSIMWVNLKDAPHGRLQLKVHIAEVTSDHTAEDESLEPPEAEALSEGAVKSSDEITEVTRDEQRNVLDRNISSRAPDGPSLNRLQSTHRYSLKKRNIAADHLHGYLTKRHGFFKSIKTFYFVIKATELVFFEDESMSSTKGSIPLNISSCVSATPGTQIGLGRYPLSVKTRQETLIVRIFLQAPLPNPPLPTPLPVPFPVFTGWGALTGFPTSDFFFTLESPAQQTGHFQHTAQYIQSMSNLQMHP</sequence>
<keyword evidence="7" id="KW-0812">Transmembrane</keyword>
<gene>
    <name evidence="10" type="ORF">CYMTET_49360</name>
</gene>